<gene>
    <name evidence="4" type="ORF">O0S08_44120</name>
</gene>
<keyword evidence="5" id="KW-1185">Reference proteome</keyword>
<dbReference type="Pfam" id="PF13948">
    <property type="entry name" value="DUF4215"/>
    <property type="match status" value="2"/>
</dbReference>
<keyword evidence="1" id="KW-0732">Signal</keyword>
<evidence type="ECO:0000256" key="3">
    <source>
        <dbReference type="ARBA" id="ARBA00023157"/>
    </source>
</evidence>
<dbReference type="InterPro" id="IPR016187">
    <property type="entry name" value="CTDL_fold"/>
</dbReference>
<evidence type="ECO:0000256" key="1">
    <source>
        <dbReference type="ARBA" id="ARBA00022729"/>
    </source>
</evidence>
<dbReference type="PANTHER" id="PTHR38934">
    <property type="entry name" value="HYPHALLY REGULATED CELL WALL PROTEIN 1"/>
    <property type="match status" value="1"/>
</dbReference>
<dbReference type="InterPro" id="IPR011936">
    <property type="entry name" value="Myxo_disulph_rpt"/>
</dbReference>
<dbReference type="PANTHER" id="PTHR38934:SF6">
    <property type="entry name" value="CHROMOSOME UNDETERMINED SCAFFOLD_176, WHOLE GENOME SHOTGUN SEQUENCE"/>
    <property type="match status" value="1"/>
</dbReference>
<sequence length="436" mass="45363">MCTPICTYNVCGDGYVGAGEDCDGDVAGCVDCQLVSCGNGVLDPDEECDDGNLDDTDACLGTCKNATCGDSFVQNGVEACDDGNDLDTDACVTGCKPAACGDGLKWEGTEFCDDGNLVDDDDCPNSCGPPGCGDGVVSPGEECDDGNLVSDDGCTNACKNPVCGDSIVQAGEECDNGVTQNADNAACTLACENNVCGDGKVNMGVEQCDDGNDVESDDCLADCKLATCGDGILHLGEEDCDHGTHNDNNDSKGVCNDDCSRSAYLVFVSSKLYIPGNSDFGSIEDADARCGELAASDLGWLKIQGGNWKAWLGDGNVGPGNNFHKSSIPYYTLKDTTTHEIADSWTDLTDQDIITGIDITDTNQELLGGQDCSGSHVVWTGIDGNNSFAGHCDQWTSADMGAIGRAGSVKRDDGGWTDACDVTCDKSARIYCFEQP</sequence>
<dbReference type="Proteomes" id="UP001164459">
    <property type="component" value="Chromosome"/>
</dbReference>
<evidence type="ECO:0000313" key="4">
    <source>
        <dbReference type="EMBL" id="WAS93201.1"/>
    </source>
</evidence>
<keyword evidence="3" id="KW-1015">Disulfide bond</keyword>
<keyword evidence="2" id="KW-0677">Repeat</keyword>
<dbReference type="InterPro" id="IPR016186">
    <property type="entry name" value="C-type_lectin-like/link_sf"/>
</dbReference>
<evidence type="ECO:0000313" key="5">
    <source>
        <dbReference type="Proteomes" id="UP001164459"/>
    </source>
</evidence>
<dbReference type="NCBIfam" id="TIGR02232">
    <property type="entry name" value="myxo_disulf_rpt"/>
    <property type="match status" value="4"/>
</dbReference>
<organism evidence="4 5">
    <name type="scientific">Nannocystis punicea</name>
    <dbReference type="NCBI Taxonomy" id="2995304"/>
    <lineage>
        <taxon>Bacteria</taxon>
        <taxon>Pseudomonadati</taxon>
        <taxon>Myxococcota</taxon>
        <taxon>Polyangia</taxon>
        <taxon>Nannocystales</taxon>
        <taxon>Nannocystaceae</taxon>
        <taxon>Nannocystis</taxon>
    </lineage>
</organism>
<evidence type="ECO:0000256" key="2">
    <source>
        <dbReference type="ARBA" id="ARBA00022737"/>
    </source>
</evidence>
<accession>A0ABY7H1S8</accession>
<dbReference type="EMBL" id="CP114040">
    <property type="protein sequence ID" value="WAS93201.1"/>
    <property type="molecule type" value="Genomic_DNA"/>
</dbReference>
<name>A0ABY7H1S8_9BACT</name>
<protein>
    <submittedName>
        <fullName evidence="4">DUF4215 domain-containing protein</fullName>
    </submittedName>
</protein>
<proteinExistence type="predicted"/>
<dbReference type="SUPFAM" id="SSF56436">
    <property type="entry name" value="C-type lectin-like"/>
    <property type="match status" value="1"/>
</dbReference>
<dbReference type="Gene3D" id="3.10.100.10">
    <property type="entry name" value="Mannose-Binding Protein A, subunit A"/>
    <property type="match status" value="1"/>
</dbReference>
<reference evidence="4" key="1">
    <citation type="submission" date="2022-11" db="EMBL/GenBank/DDBJ databases">
        <title>Minimal conservation of predation-associated metabolite biosynthetic gene clusters underscores biosynthetic potential of Myxococcota including descriptions for ten novel species: Archangium lansinium sp. nov., Myxococcus landrumus sp. nov., Nannocystis bai.</title>
        <authorList>
            <person name="Ahearne A."/>
            <person name="Stevens C."/>
            <person name="Dowd S."/>
        </authorList>
    </citation>
    <scope>NUCLEOTIDE SEQUENCE</scope>
    <source>
        <strain evidence="4">Fl3</strain>
    </source>
</reference>
<dbReference type="RefSeq" id="WP_269035526.1">
    <property type="nucleotide sequence ID" value="NZ_CP114040.1"/>
</dbReference>